<organism evidence="1 2">
    <name type="scientific">Plectonema cf. radiosum LEGE 06105</name>
    <dbReference type="NCBI Taxonomy" id="945769"/>
    <lineage>
        <taxon>Bacteria</taxon>
        <taxon>Bacillati</taxon>
        <taxon>Cyanobacteriota</taxon>
        <taxon>Cyanophyceae</taxon>
        <taxon>Oscillatoriophycideae</taxon>
        <taxon>Oscillatoriales</taxon>
        <taxon>Microcoleaceae</taxon>
        <taxon>Plectonema</taxon>
    </lineage>
</organism>
<dbReference type="EMBL" id="JADEWL010000002">
    <property type="protein sequence ID" value="MBE9211262.1"/>
    <property type="molecule type" value="Genomic_DNA"/>
</dbReference>
<gene>
    <name evidence="1" type="ORF">IQ247_00760</name>
</gene>
<dbReference type="Proteomes" id="UP000620559">
    <property type="component" value="Unassembled WGS sequence"/>
</dbReference>
<protein>
    <submittedName>
        <fullName evidence="1">Uncharacterized protein</fullName>
    </submittedName>
</protein>
<name>A0A8J7EY85_9CYAN</name>
<keyword evidence="2" id="KW-1185">Reference proteome</keyword>
<sequence length="67" mass="7641">MEEQKINCAQACVNGCVLGDKCPNIEYRDQASQFIQDTSLEKMLEIAEIARMKKLSEPPKWVIPDEI</sequence>
<evidence type="ECO:0000313" key="1">
    <source>
        <dbReference type="EMBL" id="MBE9211262.1"/>
    </source>
</evidence>
<proteinExistence type="predicted"/>
<accession>A0A8J7EY85</accession>
<reference evidence="1" key="1">
    <citation type="submission" date="2020-10" db="EMBL/GenBank/DDBJ databases">
        <authorList>
            <person name="Castelo-Branco R."/>
            <person name="Eusebio N."/>
            <person name="Adriana R."/>
            <person name="Vieira A."/>
            <person name="Brugerolle De Fraissinette N."/>
            <person name="Rezende De Castro R."/>
            <person name="Schneider M.P."/>
            <person name="Vasconcelos V."/>
            <person name="Leao P.N."/>
        </authorList>
    </citation>
    <scope>NUCLEOTIDE SEQUENCE</scope>
    <source>
        <strain evidence="1">LEGE 06105</strain>
    </source>
</reference>
<comment type="caution">
    <text evidence="1">The sequence shown here is derived from an EMBL/GenBank/DDBJ whole genome shotgun (WGS) entry which is preliminary data.</text>
</comment>
<dbReference type="RefSeq" id="WP_193915853.1">
    <property type="nucleotide sequence ID" value="NZ_JADEWL010000002.1"/>
</dbReference>
<dbReference type="AlphaFoldDB" id="A0A8J7EY85"/>
<evidence type="ECO:0000313" key="2">
    <source>
        <dbReference type="Proteomes" id="UP000620559"/>
    </source>
</evidence>